<keyword evidence="2" id="KW-0472">Membrane</keyword>
<evidence type="ECO:0000256" key="2">
    <source>
        <dbReference type="SAM" id="Phobius"/>
    </source>
</evidence>
<protein>
    <submittedName>
        <fullName evidence="3">Uncharacterized protein</fullName>
    </submittedName>
</protein>
<dbReference type="PANTHER" id="PTHR35280:SF1">
    <property type="entry name" value="F17L21.9"/>
    <property type="match status" value="1"/>
</dbReference>
<evidence type="ECO:0000313" key="4">
    <source>
        <dbReference type="Proteomes" id="UP000652761"/>
    </source>
</evidence>
<feature type="transmembrane region" description="Helical" evidence="2">
    <location>
        <begin position="100"/>
        <end position="118"/>
    </location>
</feature>
<organism evidence="3 4">
    <name type="scientific">Colocasia esculenta</name>
    <name type="common">Wild taro</name>
    <name type="synonym">Arum esculentum</name>
    <dbReference type="NCBI Taxonomy" id="4460"/>
    <lineage>
        <taxon>Eukaryota</taxon>
        <taxon>Viridiplantae</taxon>
        <taxon>Streptophyta</taxon>
        <taxon>Embryophyta</taxon>
        <taxon>Tracheophyta</taxon>
        <taxon>Spermatophyta</taxon>
        <taxon>Magnoliopsida</taxon>
        <taxon>Liliopsida</taxon>
        <taxon>Araceae</taxon>
        <taxon>Aroideae</taxon>
        <taxon>Colocasieae</taxon>
        <taxon>Colocasia</taxon>
    </lineage>
</organism>
<dbReference type="Proteomes" id="UP000652761">
    <property type="component" value="Unassembled WGS sequence"/>
</dbReference>
<reference evidence="3" key="1">
    <citation type="submission" date="2017-07" db="EMBL/GenBank/DDBJ databases">
        <title>Taro Niue Genome Assembly and Annotation.</title>
        <authorList>
            <person name="Atibalentja N."/>
            <person name="Keating K."/>
            <person name="Fields C.J."/>
        </authorList>
    </citation>
    <scope>NUCLEOTIDE SEQUENCE</scope>
    <source>
        <strain evidence="3">Niue_2</strain>
        <tissue evidence="3">Leaf</tissue>
    </source>
</reference>
<evidence type="ECO:0000313" key="3">
    <source>
        <dbReference type="EMBL" id="MQL69343.1"/>
    </source>
</evidence>
<name>A0A843TIM7_COLES</name>
<dbReference type="OrthoDB" id="782808at2759"/>
<keyword evidence="2" id="KW-0812">Transmembrane</keyword>
<comment type="caution">
    <text evidence="3">The sequence shown here is derived from an EMBL/GenBank/DDBJ whole genome shotgun (WGS) entry which is preliminary data.</text>
</comment>
<dbReference type="PANTHER" id="PTHR35280">
    <property type="entry name" value="F17L21.9"/>
    <property type="match status" value="1"/>
</dbReference>
<sequence length="222" mass="24205">MDRKKENSAFQQDDTNGFIVSVGEQGSLEAQIDKAQTDDEVIKVDRFIPPNLDSLKDSSSTSSFPAVEVDQKTEGRQDEIEDLGADEIVKEIRNVKRQNNITHGLLSVMIILTAIWQLSEVSILLSLKVKFSHPFKAAGSMISGFLKGGGNLQETGRLTSTSKEAKPIPPIGIPELSRLELPSLNLSGGEDCDLGMLGWEFMAVVARNSYPDRMADAPAVIC</sequence>
<accession>A0A843TIM7</accession>
<dbReference type="AlphaFoldDB" id="A0A843TIM7"/>
<gene>
    <name evidence="3" type="ORF">Taro_001629</name>
</gene>
<feature type="region of interest" description="Disordered" evidence="1">
    <location>
        <begin position="50"/>
        <end position="75"/>
    </location>
</feature>
<keyword evidence="2" id="KW-1133">Transmembrane helix</keyword>
<evidence type="ECO:0000256" key="1">
    <source>
        <dbReference type="SAM" id="MobiDB-lite"/>
    </source>
</evidence>
<proteinExistence type="predicted"/>
<dbReference type="EMBL" id="NMUH01000035">
    <property type="protein sequence ID" value="MQL69343.1"/>
    <property type="molecule type" value="Genomic_DNA"/>
</dbReference>
<keyword evidence="4" id="KW-1185">Reference proteome</keyword>